<accession>A0A9D5SA77</accession>
<evidence type="ECO:0000313" key="1">
    <source>
        <dbReference type="EMBL" id="MBE6271606.1"/>
    </source>
</evidence>
<evidence type="ECO:0000313" key="2">
    <source>
        <dbReference type="Proteomes" id="UP000806522"/>
    </source>
</evidence>
<dbReference type="AlphaFoldDB" id="A0A9D5SA77"/>
<dbReference type="EMBL" id="SUYC01000014">
    <property type="protein sequence ID" value="MBE6271606.1"/>
    <property type="molecule type" value="Genomic_DNA"/>
</dbReference>
<reference evidence="1" key="1">
    <citation type="submission" date="2019-04" db="EMBL/GenBank/DDBJ databases">
        <title>Evolution of Biomass-Degrading Anaerobic Consortia Revealed by Metagenomics.</title>
        <authorList>
            <person name="Peng X."/>
        </authorList>
    </citation>
    <scope>NUCLEOTIDE SEQUENCE</scope>
    <source>
        <strain evidence="1">SIG140</strain>
    </source>
</reference>
<dbReference type="Proteomes" id="UP000806522">
    <property type="component" value="Unassembled WGS sequence"/>
</dbReference>
<organism evidence="1 2">
    <name type="scientific">Xylanibacter ruminicola</name>
    <name type="common">Prevotella ruminicola</name>
    <dbReference type="NCBI Taxonomy" id="839"/>
    <lineage>
        <taxon>Bacteria</taxon>
        <taxon>Pseudomonadati</taxon>
        <taxon>Bacteroidota</taxon>
        <taxon>Bacteroidia</taxon>
        <taxon>Bacteroidales</taxon>
        <taxon>Prevotellaceae</taxon>
        <taxon>Xylanibacter</taxon>
    </lineage>
</organism>
<proteinExistence type="predicted"/>
<name>A0A9D5SA77_XYLRU</name>
<dbReference type="PROSITE" id="PS51257">
    <property type="entry name" value="PROKAR_LIPOPROTEIN"/>
    <property type="match status" value="1"/>
</dbReference>
<gene>
    <name evidence="1" type="ORF">E7101_11755</name>
</gene>
<comment type="caution">
    <text evidence="1">The sequence shown here is derived from an EMBL/GenBank/DDBJ whole genome shotgun (WGS) entry which is preliminary data.</text>
</comment>
<sequence>MKRTVEMISMTLIIIVLAAFLGSTLMGCSGDGTDEGSSNGFCVRDVAISGCKNTSHTRSEYPEYFEFKALDGGYLSVNHVNALFNCVPGELKMEATIDGNVIKILETEEKSLANCVCPYDLYCEVGPLSNGDYEVVIYHGSFEIPVRKFSFTYNKRLNVKYEVTYDD</sequence>
<evidence type="ECO:0008006" key="3">
    <source>
        <dbReference type="Google" id="ProtNLM"/>
    </source>
</evidence>
<protein>
    <recommendedName>
        <fullName evidence="3">Lipoprotein</fullName>
    </recommendedName>
</protein>